<proteinExistence type="predicted"/>
<reference evidence="2" key="1">
    <citation type="journal article" date="2021" name="BMC Genomics">
        <title>Chromosome-level genome assembly and manually-curated proteome of model necrotroph Parastagonospora nodorum Sn15 reveals a genome-wide trove of candidate effector homologs, and redundancy of virulence-related functions within an accessory chromosome.</title>
        <authorList>
            <person name="Bertazzoni S."/>
            <person name="Jones D.A.B."/>
            <person name="Phan H.T."/>
            <person name="Tan K.-C."/>
            <person name="Hane J.K."/>
        </authorList>
    </citation>
    <scope>NUCLEOTIDE SEQUENCE [LARGE SCALE GENOMIC DNA]</scope>
    <source>
        <strain evidence="2">SN15 / ATCC MYA-4574 / FGSC 10173)</strain>
    </source>
</reference>
<organism evidence="1 2">
    <name type="scientific">Phaeosphaeria nodorum (strain SN15 / ATCC MYA-4574 / FGSC 10173)</name>
    <name type="common">Glume blotch fungus</name>
    <name type="synonym">Parastagonospora nodorum</name>
    <dbReference type="NCBI Taxonomy" id="321614"/>
    <lineage>
        <taxon>Eukaryota</taxon>
        <taxon>Fungi</taxon>
        <taxon>Dikarya</taxon>
        <taxon>Ascomycota</taxon>
        <taxon>Pezizomycotina</taxon>
        <taxon>Dothideomycetes</taxon>
        <taxon>Pleosporomycetidae</taxon>
        <taxon>Pleosporales</taxon>
        <taxon>Pleosporineae</taxon>
        <taxon>Phaeosphaeriaceae</taxon>
        <taxon>Parastagonospora</taxon>
    </lineage>
</organism>
<gene>
    <name evidence="1" type="ORF">JI435_303410</name>
</gene>
<dbReference type="AlphaFoldDB" id="A0A7U2FB65"/>
<keyword evidence="2" id="KW-1185">Reference proteome</keyword>
<name>A0A7U2FB65_PHANO</name>
<dbReference type="Proteomes" id="UP000663193">
    <property type="component" value="Chromosome 13"/>
</dbReference>
<evidence type="ECO:0000313" key="2">
    <source>
        <dbReference type="Proteomes" id="UP000663193"/>
    </source>
</evidence>
<dbReference type="EMBL" id="CP069035">
    <property type="protein sequence ID" value="QRD01843.1"/>
    <property type="molecule type" value="Genomic_DNA"/>
</dbReference>
<dbReference type="VEuPathDB" id="FungiDB:JI435_303410"/>
<evidence type="ECO:0000313" key="1">
    <source>
        <dbReference type="EMBL" id="QRD01843.1"/>
    </source>
</evidence>
<accession>A0A7U2FB65</accession>
<sequence length="189" mass="21073">MHPKDRRLRKTVASCNVPGGSAVHSASSPCICSAPLNSNGRPGAWPLAVVGRKFRNSGVTPNPSLHKLTAPKAARSRIQLFEASNKLSPYLTWSHESSFRISLSLHVSSISFPAALIMYFQHIYFVPTLFPNRSVFVSKAAQTLSPLTYTTLRYPNSVSFIPINTLFTFNRDFLLLPSLIFRQYTIHTH</sequence>
<protein>
    <submittedName>
        <fullName evidence="1">Uncharacterized protein</fullName>
    </submittedName>
</protein>